<dbReference type="VEuPathDB" id="AmoebaDB:FDP41_011540"/>
<dbReference type="AlphaFoldDB" id="A0A6A5CA98"/>
<proteinExistence type="predicted"/>
<dbReference type="GO" id="GO:0004672">
    <property type="term" value="F:protein kinase activity"/>
    <property type="evidence" value="ECO:0007669"/>
    <property type="project" value="InterPro"/>
</dbReference>
<dbReference type="OrthoDB" id="187462at2759"/>
<sequence>MDFCFRDQEEDFHKSIHIYGLLVNKDKILVLSLRCEGKKRKYLLNKIGSFCIALSEDKSSKISLCTFILETAAESMNEKELKVEEYLLRRKSRTNISYTPLKNISSNLLDIKDTLKIQMNGNNYLSLQITEIIDDCPKKPVYEAIVSNIDQAPKLVVKLNRDNDMILHPEGSIFLKYMHTYIVGKPKCRLPFVEVALKGIPLNKFNMEQPSMKVILIKGLLKELMETHDQYMIHNDVKPQNIVVINECTPKLIDWELCEIFYSYDTENELCIGFHELPLESIYGTDKYNAPEKSLDKLISPKTDIYSLGLVIVEMVLGKELSEEDRKLCTSHSKEFWNSFFEKSCNHIRDKLFNALQLMLNAKKKRSTVC</sequence>
<protein>
    <recommendedName>
        <fullName evidence="1">Protein kinase domain-containing protein</fullName>
    </recommendedName>
</protein>
<dbReference type="PANTHER" id="PTHR47975:SF33">
    <property type="entry name" value="RECEPTOR-LIKE SERINE_THREONINE-PROTEIN KINASE"/>
    <property type="match status" value="1"/>
</dbReference>
<dbReference type="Pfam" id="PF00069">
    <property type="entry name" value="Pkinase"/>
    <property type="match status" value="1"/>
</dbReference>
<dbReference type="SUPFAM" id="SSF56112">
    <property type="entry name" value="Protein kinase-like (PK-like)"/>
    <property type="match status" value="1"/>
</dbReference>
<organism evidence="2 3">
    <name type="scientific">Naegleria fowleri</name>
    <name type="common">Brain eating amoeba</name>
    <dbReference type="NCBI Taxonomy" id="5763"/>
    <lineage>
        <taxon>Eukaryota</taxon>
        <taxon>Discoba</taxon>
        <taxon>Heterolobosea</taxon>
        <taxon>Tetramitia</taxon>
        <taxon>Eutetramitia</taxon>
        <taxon>Vahlkampfiidae</taxon>
        <taxon>Naegleria</taxon>
    </lineage>
</organism>
<dbReference type="PROSITE" id="PS00108">
    <property type="entry name" value="PROTEIN_KINASE_ST"/>
    <property type="match status" value="1"/>
</dbReference>
<dbReference type="VEuPathDB" id="AmoebaDB:NfTy_018270"/>
<name>A0A6A5CA98_NAEFO</name>
<dbReference type="RefSeq" id="XP_044567323.1">
    <property type="nucleotide sequence ID" value="XM_044701960.1"/>
</dbReference>
<reference evidence="2 3" key="1">
    <citation type="journal article" date="2019" name="Sci. Rep.">
        <title>Nanopore sequencing improves the draft genome of the human pathogenic amoeba Naegleria fowleri.</title>
        <authorList>
            <person name="Liechti N."/>
            <person name="Schurch N."/>
            <person name="Bruggmann R."/>
            <person name="Wittwer M."/>
        </authorList>
    </citation>
    <scope>NUCLEOTIDE SEQUENCE [LARGE SCALE GENOMIC DNA]</scope>
    <source>
        <strain evidence="2 3">ATCC 30894</strain>
    </source>
</reference>
<dbReference type="PANTHER" id="PTHR47975">
    <property type="entry name" value="S-LOCUS LECTIN KINASE FAMILY PROTEIN"/>
    <property type="match status" value="1"/>
</dbReference>
<dbReference type="Gene3D" id="1.10.510.10">
    <property type="entry name" value="Transferase(Phosphotransferase) domain 1"/>
    <property type="match status" value="1"/>
</dbReference>
<dbReference type="InterPro" id="IPR000719">
    <property type="entry name" value="Prot_kinase_dom"/>
</dbReference>
<evidence type="ECO:0000313" key="3">
    <source>
        <dbReference type="Proteomes" id="UP000444721"/>
    </source>
</evidence>
<comment type="caution">
    <text evidence="2">The sequence shown here is derived from an EMBL/GenBank/DDBJ whole genome shotgun (WGS) entry which is preliminary data.</text>
</comment>
<accession>A0A6A5CA98</accession>
<dbReference type="GO" id="GO:0005524">
    <property type="term" value="F:ATP binding"/>
    <property type="evidence" value="ECO:0007669"/>
    <property type="project" value="InterPro"/>
</dbReference>
<dbReference type="InterPro" id="IPR011009">
    <property type="entry name" value="Kinase-like_dom_sf"/>
</dbReference>
<gene>
    <name evidence="2" type="ORF">FDP41_011540</name>
</gene>
<evidence type="ECO:0000313" key="2">
    <source>
        <dbReference type="EMBL" id="KAF0982610.1"/>
    </source>
</evidence>
<feature type="domain" description="Protein kinase" evidence="1">
    <location>
        <begin position="1"/>
        <end position="370"/>
    </location>
</feature>
<evidence type="ECO:0000259" key="1">
    <source>
        <dbReference type="PROSITE" id="PS50011"/>
    </source>
</evidence>
<dbReference type="GeneID" id="68118755"/>
<dbReference type="PROSITE" id="PS50011">
    <property type="entry name" value="PROTEIN_KINASE_DOM"/>
    <property type="match status" value="1"/>
</dbReference>
<dbReference type="Proteomes" id="UP000444721">
    <property type="component" value="Unassembled WGS sequence"/>
</dbReference>
<dbReference type="EMBL" id="VFQX01000009">
    <property type="protein sequence ID" value="KAF0982610.1"/>
    <property type="molecule type" value="Genomic_DNA"/>
</dbReference>
<dbReference type="InterPro" id="IPR008271">
    <property type="entry name" value="Ser/Thr_kinase_AS"/>
</dbReference>
<keyword evidence="3" id="KW-1185">Reference proteome</keyword>